<proteinExistence type="predicted"/>
<comment type="caution">
    <text evidence="2">The sequence shown here is derived from an EMBL/GenBank/DDBJ whole genome shotgun (WGS) entry which is preliminary data.</text>
</comment>
<gene>
    <name evidence="2" type="ORF">PCOR1329_LOCUS52320</name>
</gene>
<dbReference type="EMBL" id="CAUYUJ010016364">
    <property type="protein sequence ID" value="CAK0864413.1"/>
    <property type="molecule type" value="Genomic_DNA"/>
</dbReference>
<evidence type="ECO:0000313" key="3">
    <source>
        <dbReference type="Proteomes" id="UP001189429"/>
    </source>
</evidence>
<reference evidence="2" key="1">
    <citation type="submission" date="2023-10" db="EMBL/GenBank/DDBJ databases">
        <authorList>
            <person name="Chen Y."/>
            <person name="Shah S."/>
            <person name="Dougan E. K."/>
            <person name="Thang M."/>
            <person name="Chan C."/>
        </authorList>
    </citation>
    <scope>NUCLEOTIDE SEQUENCE [LARGE SCALE GENOMIC DNA]</scope>
</reference>
<accession>A0ABN9UW96</accession>
<protein>
    <submittedName>
        <fullName evidence="2">Uncharacterized protein</fullName>
    </submittedName>
</protein>
<evidence type="ECO:0000256" key="1">
    <source>
        <dbReference type="SAM" id="MobiDB-lite"/>
    </source>
</evidence>
<keyword evidence="3" id="KW-1185">Reference proteome</keyword>
<dbReference type="Proteomes" id="UP001189429">
    <property type="component" value="Unassembled WGS sequence"/>
</dbReference>
<evidence type="ECO:0000313" key="2">
    <source>
        <dbReference type="EMBL" id="CAK0864413.1"/>
    </source>
</evidence>
<feature type="region of interest" description="Disordered" evidence="1">
    <location>
        <begin position="1"/>
        <end position="40"/>
    </location>
</feature>
<feature type="compositionally biased region" description="Pro residues" evidence="1">
    <location>
        <begin position="9"/>
        <end position="22"/>
    </location>
</feature>
<name>A0ABN9UW96_9DINO</name>
<feature type="compositionally biased region" description="Low complexity" evidence="1">
    <location>
        <begin position="23"/>
        <end position="38"/>
    </location>
</feature>
<organism evidence="2 3">
    <name type="scientific">Prorocentrum cordatum</name>
    <dbReference type="NCBI Taxonomy" id="2364126"/>
    <lineage>
        <taxon>Eukaryota</taxon>
        <taxon>Sar</taxon>
        <taxon>Alveolata</taxon>
        <taxon>Dinophyceae</taxon>
        <taxon>Prorocentrales</taxon>
        <taxon>Prorocentraceae</taxon>
        <taxon>Prorocentrum</taxon>
    </lineage>
</organism>
<sequence>MMTGQGGVPVPPPPPQQPPSPAPAAAAAGPLADQAAEPSAAGAVIDEMVAAPAAGIVPVPCSPARDPAAAQNLSLVTGLRRLARVEGLELCRRRPPEHFLSRLGATGSSYEARAAWWHWWEPDGTAPAMRVGEAAEDAPCLEGGAARRMLSSSTSCCQRMNAHQCSTPRGVLTPWAAHAPRAAAGARPVVVAVPCGSGAVLPAPPWRQLPAKPVAAVTLRPRGQPWPARPGGA</sequence>